<evidence type="ECO:0000256" key="1">
    <source>
        <dbReference type="ARBA" id="ARBA00010088"/>
    </source>
</evidence>
<feature type="chain" id="PRO_5037726684" evidence="3">
    <location>
        <begin position="20"/>
        <end position="302"/>
    </location>
</feature>
<protein>
    <submittedName>
        <fullName evidence="5">Alpha/beta hydrolase</fullName>
    </submittedName>
</protein>
<dbReference type="InterPro" id="IPR002410">
    <property type="entry name" value="Peptidase_S33"/>
</dbReference>
<evidence type="ECO:0000259" key="4">
    <source>
        <dbReference type="Pfam" id="PF00561"/>
    </source>
</evidence>
<feature type="domain" description="AB hydrolase-1" evidence="4">
    <location>
        <begin position="38"/>
        <end position="256"/>
    </location>
</feature>
<dbReference type="SUPFAM" id="SSF53474">
    <property type="entry name" value="alpha/beta-Hydrolases"/>
    <property type="match status" value="1"/>
</dbReference>
<keyword evidence="3" id="KW-0732">Signal</keyword>
<dbReference type="PANTHER" id="PTHR43798">
    <property type="entry name" value="MONOACYLGLYCEROL LIPASE"/>
    <property type="match status" value="1"/>
</dbReference>
<comment type="caution">
    <text evidence="5">The sequence shown here is derived from an EMBL/GenBank/DDBJ whole genome shotgun (WGS) entry which is preliminary data.</text>
</comment>
<dbReference type="AlphaFoldDB" id="A0A931LRD4"/>
<keyword evidence="2 5" id="KW-0378">Hydrolase</keyword>
<dbReference type="InterPro" id="IPR029058">
    <property type="entry name" value="AB_hydrolase_fold"/>
</dbReference>
<dbReference type="Pfam" id="PF00561">
    <property type="entry name" value="Abhydrolase_1"/>
    <property type="match status" value="1"/>
</dbReference>
<feature type="signal peptide" evidence="3">
    <location>
        <begin position="1"/>
        <end position="19"/>
    </location>
</feature>
<dbReference type="EMBL" id="JACOSL010000016">
    <property type="protein sequence ID" value="MBI1755914.1"/>
    <property type="molecule type" value="Genomic_DNA"/>
</dbReference>
<evidence type="ECO:0000256" key="2">
    <source>
        <dbReference type="ARBA" id="ARBA00022801"/>
    </source>
</evidence>
<dbReference type="Gene3D" id="3.40.50.1820">
    <property type="entry name" value="alpha/beta hydrolase"/>
    <property type="match status" value="1"/>
</dbReference>
<organism evidence="5 6">
    <name type="scientific">Fimbriimonas ginsengisoli</name>
    <dbReference type="NCBI Taxonomy" id="1005039"/>
    <lineage>
        <taxon>Bacteria</taxon>
        <taxon>Bacillati</taxon>
        <taxon>Armatimonadota</taxon>
        <taxon>Fimbriimonadia</taxon>
        <taxon>Fimbriimonadales</taxon>
        <taxon>Fimbriimonadaceae</taxon>
        <taxon>Fimbriimonas</taxon>
    </lineage>
</organism>
<proteinExistence type="inferred from homology"/>
<dbReference type="GO" id="GO:0004177">
    <property type="term" value="F:aminopeptidase activity"/>
    <property type="evidence" value="ECO:0007669"/>
    <property type="project" value="UniProtKB-EC"/>
</dbReference>
<dbReference type="PRINTS" id="PR00793">
    <property type="entry name" value="PROAMNOPTASE"/>
</dbReference>
<dbReference type="Proteomes" id="UP000727962">
    <property type="component" value="Unassembled WGS sequence"/>
</dbReference>
<comment type="similarity">
    <text evidence="1">Belongs to the peptidase S33 family.</text>
</comment>
<dbReference type="InterPro" id="IPR050266">
    <property type="entry name" value="AB_hydrolase_sf"/>
</dbReference>
<accession>A0A931LRD4</accession>
<sequence length="302" mass="33370">MTRPAAAIAIAVLSSVALAQVLHRPGIDLPYKVIGKGKPVLLLSGGPGFTTDYEMGLVKGSRTKGIQWILLEQRGTPRARLKNPSEKTLSLANYVADLEALRNQLHLKRWTVVGHSWGSVLAHEYTAHHPNRVHGLLLLGDVGPDASMLNPAGDNTDRMLNKEEREAEAKAGGDVTKGPADDDAGLALFLVQLPGCFYSRDNADKSRSMFAKGCLVADTENYVLPALLKNKWNVSKAMRRYKGQVMVIQGRQDMLGETPLWKDVLAMPQCQGFFIERSGHMPWLEQPQAFFKPFDAFLREIK</sequence>
<gene>
    <name evidence="5" type="ORF">HYR64_02265</name>
</gene>
<dbReference type="InterPro" id="IPR000073">
    <property type="entry name" value="AB_hydrolase_1"/>
</dbReference>
<reference evidence="5" key="1">
    <citation type="submission" date="2020-07" db="EMBL/GenBank/DDBJ databases">
        <title>Huge and variable diversity of episymbiotic CPR bacteria and DPANN archaea in groundwater ecosystems.</title>
        <authorList>
            <person name="He C.Y."/>
            <person name="Keren R."/>
            <person name="Whittaker M."/>
            <person name="Farag I.F."/>
            <person name="Doudna J."/>
            <person name="Cate J.H.D."/>
            <person name="Banfield J.F."/>
        </authorList>
    </citation>
    <scope>NUCLEOTIDE SEQUENCE</scope>
    <source>
        <strain evidence="5">NC_groundwater_17_Pr7_B-0.1um_64_12</strain>
    </source>
</reference>
<evidence type="ECO:0000313" key="5">
    <source>
        <dbReference type="EMBL" id="MBI1755914.1"/>
    </source>
</evidence>
<dbReference type="GO" id="GO:0006508">
    <property type="term" value="P:proteolysis"/>
    <property type="evidence" value="ECO:0007669"/>
    <property type="project" value="InterPro"/>
</dbReference>
<evidence type="ECO:0000256" key="3">
    <source>
        <dbReference type="SAM" id="SignalP"/>
    </source>
</evidence>
<evidence type="ECO:0000313" key="6">
    <source>
        <dbReference type="Proteomes" id="UP000727962"/>
    </source>
</evidence>
<name>A0A931LRD4_FIMGI</name>